<proteinExistence type="predicted"/>
<evidence type="ECO:0000313" key="3">
    <source>
        <dbReference type="Proteomes" id="UP000605848"/>
    </source>
</evidence>
<feature type="compositionally biased region" description="Basic and acidic residues" evidence="1">
    <location>
        <begin position="242"/>
        <end position="253"/>
    </location>
</feature>
<comment type="caution">
    <text evidence="2">The sequence shown here is derived from an EMBL/GenBank/DDBJ whole genome shotgun (WGS) entry which is preliminary data.</text>
</comment>
<dbReference type="Proteomes" id="UP000605848">
    <property type="component" value="Unassembled WGS sequence"/>
</dbReference>
<keyword evidence="3" id="KW-1185">Reference proteome</keyword>
<feature type="region of interest" description="Disordered" evidence="1">
    <location>
        <begin position="229"/>
        <end position="253"/>
    </location>
</feature>
<evidence type="ECO:0000313" key="2">
    <source>
        <dbReference type="EMBL" id="MBL0405300.1"/>
    </source>
</evidence>
<feature type="region of interest" description="Disordered" evidence="1">
    <location>
        <begin position="1"/>
        <end position="47"/>
    </location>
</feature>
<organism evidence="2 3">
    <name type="scientific">Microvirga aerilata</name>
    <dbReference type="NCBI Taxonomy" id="670292"/>
    <lineage>
        <taxon>Bacteria</taxon>
        <taxon>Pseudomonadati</taxon>
        <taxon>Pseudomonadota</taxon>
        <taxon>Alphaproteobacteria</taxon>
        <taxon>Hyphomicrobiales</taxon>
        <taxon>Methylobacteriaceae</taxon>
        <taxon>Microvirga</taxon>
    </lineage>
</organism>
<evidence type="ECO:0008006" key="4">
    <source>
        <dbReference type="Google" id="ProtNLM"/>
    </source>
</evidence>
<feature type="compositionally biased region" description="Polar residues" evidence="1">
    <location>
        <begin position="1"/>
        <end position="14"/>
    </location>
</feature>
<accession>A0A937D2I5</accession>
<evidence type="ECO:0000256" key="1">
    <source>
        <dbReference type="SAM" id="MobiDB-lite"/>
    </source>
</evidence>
<protein>
    <recommendedName>
        <fullName evidence="4">TnsA endonuclease N-terminal domain-containing protein</fullName>
    </recommendedName>
</protein>
<gene>
    <name evidence="2" type="ORF">JKG68_15120</name>
</gene>
<dbReference type="AlphaFoldDB" id="A0A937D2I5"/>
<reference evidence="2" key="1">
    <citation type="submission" date="2021-01" db="EMBL/GenBank/DDBJ databases">
        <title>Microvirga sp.</title>
        <authorList>
            <person name="Kim M.K."/>
        </authorList>
    </citation>
    <scope>NUCLEOTIDE SEQUENCE</scope>
    <source>
        <strain evidence="2">5420S-16</strain>
    </source>
</reference>
<feature type="compositionally biased region" description="Low complexity" evidence="1">
    <location>
        <begin position="27"/>
        <end position="36"/>
    </location>
</feature>
<dbReference type="RefSeq" id="WP_202060944.1">
    <property type="nucleotide sequence ID" value="NZ_JAEQMY010000020.1"/>
</dbReference>
<name>A0A937D2I5_9HYPH</name>
<sequence length="253" mass="27488">MSTSSTKETPSDAGTRTAARASRVWTPPSASLASRRSPLKGTTTSSVRGSLVIPTTNREMVYDSTLERDLICIAATHRDARALREQPKAITYIDVDGRERNHTFDLVVDLKDMTRLNIAVKPAAKVASSGIEETLELIRATSTKGRRETFVLRTGYHITRARAADARLILKSRRMRDDACIAEVGAVASRLRGTVRIADLMAATRNDGHGFMAVVCLIDDGVLDHAGPGRISADSAVRPARKPTESHRGKDTP</sequence>
<dbReference type="EMBL" id="JAEQMY010000020">
    <property type="protein sequence ID" value="MBL0405300.1"/>
    <property type="molecule type" value="Genomic_DNA"/>
</dbReference>